<dbReference type="InterPro" id="IPR050327">
    <property type="entry name" value="Proton-linked_MCT"/>
</dbReference>
<keyword evidence="1" id="KW-0812">Transmembrane</keyword>
<organism evidence="2 3">
    <name type="scientific">Ridgeia piscesae</name>
    <name type="common">Tubeworm</name>
    <dbReference type="NCBI Taxonomy" id="27915"/>
    <lineage>
        <taxon>Eukaryota</taxon>
        <taxon>Metazoa</taxon>
        <taxon>Spiralia</taxon>
        <taxon>Lophotrochozoa</taxon>
        <taxon>Annelida</taxon>
        <taxon>Polychaeta</taxon>
        <taxon>Sedentaria</taxon>
        <taxon>Canalipalpata</taxon>
        <taxon>Sabellida</taxon>
        <taxon>Siboglinidae</taxon>
        <taxon>Ridgeia</taxon>
    </lineage>
</organism>
<dbReference type="SUPFAM" id="SSF103473">
    <property type="entry name" value="MFS general substrate transporter"/>
    <property type="match status" value="1"/>
</dbReference>
<protein>
    <recommendedName>
        <fullName evidence="4">Monocarboxylate transporter</fullName>
    </recommendedName>
</protein>
<evidence type="ECO:0008006" key="4">
    <source>
        <dbReference type="Google" id="ProtNLM"/>
    </source>
</evidence>
<name>A0AAD9L060_RIDPI</name>
<dbReference type="GO" id="GO:0008028">
    <property type="term" value="F:monocarboxylic acid transmembrane transporter activity"/>
    <property type="evidence" value="ECO:0007669"/>
    <property type="project" value="TreeGrafter"/>
</dbReference>
<dbReference type="Gene3D" id="1.20.1250.20">
    <property type="entry name" value="MFS general substrate transporter like domains"/>
    <property type="match status" value="1"/>
</dbReference>
<keyword evidence="3" id="KW-1185">Reference proteome</keyword>
<proteinExistence type="predicted"/>
<evidence type="ECO:0000313" key="3">
    <source>
        <dbReference type="Proteomes" id="UP001209878"/>
    </source>
</evidence>
<dbReference type="InterPro" id="IPR036259">
    <property type="entry name" value="MFS_trans_sf"/>
</dbReference>
<evidence type="ECO:0000313" key="2">
    <source>
        <dbReference type="EMBL" id="KAK2180903.1"/>
    </source>
</evidence>
<keyword evidence="1" id="KW-1133">Transmembrane helix</keyword>
<evidence type="ECO:0000256" key="1">
    <source>
        <dbReference type="SAM" id="Phobius"/>
    </source>
</evidence>
<keyword evidence="1" id="KW-0472">Membrane</keyword>
<accession>A0AAD9L060</accession>
<feature type="transmembrane region" description="Helical" evidence="1">
    <location>
        <begin position="33"/>
        <end position="51"/>
    </location>
</feature>
<feature type="transmembrane region" description="Helical" evidence="1">
    <location>
        <begin position="103"/>
        <end position="121"/>
    </location>
</feature>
<gene>
    <name evidence="2" type="ORF">NP493_420g01024</name>
</gene>
<reference evidence="2" key="1">
    <citation type="journal article" date="2023" name="Mol. Biol. Evol.">
        <title>Third-Generation Sequencing Reveals the Adaptive Role of the Epigenome in Three Deep-Sea Polychaetes.</title>
        <authorList>
            <person name="Perez M."/>
            <person name="Aroh O."/>
            <person name="Sun Y."/>
            <person name="Lan Y."/>
            <person name="Juniper S.K."/>
            <person name="Young C.R."/>
            <person name="Angers B."/>
            <person name="Qian P.Y."/>
        </authorList>
    </citation>
    <scope>NUCLEOTIDE SEQUENCE</scope>
    <source>
        <strain evidence="2">R07B-5</strain>
    </source>
</reference>
<dbReference type="EMBL" id="JAODUO010000420">
    <property type="protein sequence ID" value="KAK2180903.1"/>
    <property type="molecule type" value="Genomic_DNA"/>
</dbReference>
<comment type="caution">
    <text evidence="2">The sequence shown here is derived from an EMBL/GenBank/DDBJ whole genome shotgun (WGS) entry which is preliminary data.</text>
</comment>
<dbReference type="PANTHER" id="PTHR11360">
    <property type="entry name" value="MONOCARBOXYLATE TRANSPORTER"/>
    <property type="match status" value="1"/>
</dbReference>
<sequence>MTSVGSNYVVDTDEGTGDHDTAVETRSPPDGGWGWMCVFGCALMHFLVVGYNRSYGLIYMRLRSRFDSSAALTAWIGGANIAVRMGCSPLSNALSRRFSARSVVFVGGLLYGAGCVLNAFATSTEDMIFSYSLMAGNHLICLNSV</sequence>
<dbReference type="PANTHER" id="PTHR11360:SF306">
    <property type="entry name" value="RE01051P"/>
    <property type="match status" value="1"/>
</dbReference>
<dbReference type="Proteomes" id="UP001209878">
    <property type="component" value="Unassembled WGS sequence"/>
</dbReference>
<dbReference type="AlphaFoldDB" id="A0AAD9L060"/>